<evidence type="ECO:0000259" key="5">
    <source>
        <dbReference type="PROSITE" id="PS51078"/>
    </source>
</evidence>
<dbReference type="STRING" id="1193713.GCA_001636315_02011"/>
<proteinExistence type="predicted"/>
<dbReference type="PANTHER" id="PTHR30136">
    <property type="entry name" value="HELIX-TURN-HELIX TRANSCRIPTIONAL REGULATOR, ICLR FAMILY"/>
    <property type="match status" value="1"/>
</dbReference>
<dbReference type="GO" id="GO:0003677">
    <property type="term" value="F:DNA binding"/>
    <property type="evidence" value="ECO:0007669"/>
    <property type="project" value="UniProtKB-KW"/>
</dbReference>
<feature type="domain" description="IclR-ED" evidence="5">
    <location>
        <begin position="69"/>
        <end position="250"/>
    </location>
</feature>
<accession>A0A3Q9QZZ4</accession>
<dbReference type="PROSITE" id="PS51077">
    <property type="entry name" value="HTH_ICLR"/>
    <property type="match status" value="1"/>
</dbReference>
<dbReference type="InterPro" id="IPR036388">
    <property type="entry name" value="WH-like_DNA-bd_sf"/>
</dbReference>
<dbReference type="Pfam" id="PF09339">
    <property type="entry name" value="HTH_IclR"/>
    <property type="match status" value="1"/>
</dbReference>
<sequence>MIKEGNIVSAEKTLEILELFDFESRTLSVPEIAAKLQQPQSSVYRHMRVLKEKGYIIEYSPGLYSLGYIFLKLAKIVKMDINLPAVSQDAMRELTRTTGETSILLVPSNLQAVCLASVPSGHPIKVSSEQGTIVPLYGGASSKALLAYMGDHVVEEIFRSGMVKKHTEQTILNLDEMLGHLQEIRDQGYAVSNSEIDYGVTAFGMPIFDCDDKLVASLSIAGPKERLENKETVEIVNALKNAVEKIQNQI</sequence>
<dbReference type="PROSITE" id="PS51078">
    <property type="entry name" value="ICLR_ED"/>
    <property type="match status" value="1"/>
</dbReference>
<dbReference type="EMBL" id="CP022572">
    <property type="protein sequence ID" value="AZU64331.1"/>
    <property type="molecule type" value="Genomic_DNA"/>
</dbReference>
<dbReference type="Gene3D" id="1.10.10.10">
    <property type="entry name" value="Winged helix-like DNA-binding domain superfamily/Winged helix DNA-binding domain"/>
    <property type="match status" value="1"/>
</dbReference>
<evidence type="ECO:0000313" key="6">
    <source>
        <dbReference type="EMBL" id="AZU64331.1"/>
    </source>
</evidence>
<dbReference type="InterPro" id="IPR014757">
    <property type="entry name" value="Tscrpt_reg_IclR_C"/>
</dbReference>
<gene>
    <name evidence="6" type="ORF">CHR53_25555</name>
</gene>
<dbReference type="GO" id="GO:0045892">
    <property type="term" value="P:negative regulation of DNA-templated transcription"/>
    <property type="evidence" value="ECO:0007669"/>
    <property type="project" value="TreeGrafter"/>
</dbReference>
<keyword evidence="1" id="KW-0805">Transcription regulation</keyword>
<dbReference type="Proteomes" id="UP000282892">
    <property type="component" value="Chromosome"/>
</dbReference>
<dbReference type="InterPro" id="IPR029016">
    <property type="entry name" value="GAF-like_dom_sf"/>
</dbReference>
<evidence type="ECO:0000256" key="1">
    <source>
        <dbReference type="ARBA" id="ARBA00023015"/>
    </source>
</evidence>
<dbReference type="SMART" id="SM00346">
    <property type="entry name" value="HTH_ICLR"/>
    <property type="match status" value="1"/>
</dbReference>
<dbReference type="InterPro" id="IPR005471">
    <property type="entry name" value="Tscrpt_reg_IclR_N"/>
</dbReference>
<dbReference type="CDD" id="cd00090">
    <property type="entry name" value="HTH_ARSR"/>
    <property type="match status" value="1"/>
</dbReference>
<dbReference type="AlphaFoldDB" id="A0A3Q9QZZ4"/>
<keyword evidence="2" id="KW-0238">DNA-binding</keyword>
<name>A0A3Q9QZZ4_9BACI</name>
<keyword evidence="3" id="KW-0804">Transcription</keyword>
<evidence type="ECO:0000259" key="4">
    <source>
        <dbReference type="PROSITE" id="PS51077"/>
    </source>
</evidence>
<keyword evidence="7" id="KW-1185">Reference proteome</keyword>
<dbReference type="InterPro" id="IPR036390">
    <property type="entry name" value="WH_DNA-bd_sf"/>
</dbReference>
<evidence type="ECO:0000313" key="7">
    <source>
        <dbReference type="Proteomes" id="UP000282892"/>
    </source>
</evidence>
<evidence type="ECO:0000256" key="2">
    <source>
        <dbReference type="ARBA" id="ARBA00023125"/>
    </source>
</evidence>
<organism evidence="6 7">
    <name type="scientific">Neobacillus mesonae</name>
    <dbReference type="NCBI Taxonomy" id="1193713"/>
    <lineage>
        <taxon>Bacteria</taxon>
        <taxon>Bacillati</taxon>
        <taxon>Bacillota</taxon>
        <taxon>Bacilli</taxon>
        <taxon>Bacillales</taxon>
        <taxon>Bacillaceae</taxon>
        <taxon>Neobacillus</taxon>
    </lineage>
</organism>
<dbReference type="InterPro" id="IPR050707">
    <property type="entry name" value="HTH_MetabolicPath_Reg"/>
</dbReference>
<dbReference type="SUPFAM" id="SSF46785">
    <property type="entry name" value="Winged helix' DNA-binding domain"/>
    <property type="match status" value="1"/>
</dbReference>
<protein>
    <submittedName>
        <fullName evidence="6">IclR family transcriptional regulator</fullName>
    </submittedName>
</protein>
<dbReference type="Gene3D" id="3.30.450.40">
    <property type="match status" value="1"/>
</dbReference>
<dbReference type="PANTHER" id="PTHR30136:SF24">
    <property type="entry name" value="HTH-TYPE TRANSCRIPTIONAL REPRESSOR ALLR"/>
    <property type="match status" value="1"/>
</dbReference>
<dbReference type="GO" id="GO:0003700">
    <property type="term" value="F:DNA-binding transcription factor activity"/>
    <property type="evidence" value="ECO:0007669"/>
    <property type="project" value="TreeGrafter"/>
</dbReference>
<dbReference type="Pfam" id="PF01614">
    <property type="entry name" value="IclR_C"/>
    <property type="match status" value="1"/>
</dbReference>
<dbReference type="KEGG" id="nmk:CHR53_25555"/>
<dbReference type="SUPFAM" id="SSF55781">
    <property type="entry name" value="GAF domain-like"/>
    <property type="match status" value="1"/>
</dbReference>
<dbReference type="InterPro" id="IPR011991">
    <property type="entry name" value="ArsR-like_HTH"/>
</dbReference>
<evidence type="ECO:0000256" key="3">
    <source>
        <dbReference type="ARBA" id="ARBA00023163"/>
    </source>
</evidence>
<reference evidence="6 7" key="1">
    <citation type="submission" date="2017-07" db="EMBL/GenBank/DDBJ databases">
        <title>The complete genome sequence of Bacillus mesonae strain H20-5, an efficient strain improving plant abiotic stress resistance.</title>
        <authorList>
            <person name="Kim S.Y."/>
            <person name="Song H."/>
            <person name="Sang M.K."/>
            <person name="Weon H.-Y."/>
            <person name="Song J."/>
        </authorList>
    </citation>
    <scope>NUCLEOTIDE SEQUENCE [LARGE SCALE GENOMIC DNA]</scope>
    <source>
        <strain evidence="6 7">H20-5</strain>
    </source>
</reference>
<feature type="domain" description="HTH iclR-type" evidence="4">
    <location>
        <begin position="7"/>
        <end position="68"/>
    </location>
</feature>